<feature type="signal peptide" evidence="3">
    <location>
        <begin position="1"/>
        <end position="23"/>
    </location>
</feature>
<keyword evidence="2" id="KW-0812">Transmembrane</keyword>
<feature type="transmembrane region" description="Helical" evidence="2">
    <location>
        <begin position="494"/>
        <end position="514"/>
    </location>
</feature>
<sequence length="521" mass="55622">MKTRLATLGLAALAALHAMPAAAVDYSTVLTPARQGLPLAHPIAAEAIEPPPLSLMADRPVQPAYVPGLPGLAQNRMVADDFGRKIPKYDGVFIRQSKVENGEVVIPAGGLYYLEDTWGGEVALRGEQVPILGRMATYVDYDMSIEVRENVTIPAGGSAVVGGQVYYYYATVGHQTLSNHALHVRTIAGTDWEWAFGNPILSATETGWWGNRFTQLYNQGQAREITPQKMVFDWLSGVRMDRMLYAQDKVFAGLAAAGDEWQVGARTVRVAAVDAAAGTVRLELLENGQVKSARTLGPVRQDRLIEDTAARKALVFEDGDMVAFLSPWPAAFDGGKASLKVYGKAFSLRYGQDYAPDPRYASYPVGCPTGHDFGFMLVNKSEVRLKPGESFTGPEGYFKIVVDAIDGDKVTGWHVEDRGGARSINLGGPEVANVDLVLGQGRVAGQAILADVGRAMLARTYAAAQRADEGAAPATPAPAPAAPSSQPAAPADGLSPSMIAVLVILALGCLGVGFEWGKRRR</sequence>
<keyword evidence="3" id="KW-0732">Signal</keyword>
<reference evidence="5" key="1">
    <citation type="journal article" date="2019" name="Int. J. Syst. Evol. Microbiol.">
        <title>The Global Catalogue of Microorganisms (GCM) 10K type strain sequencing project: providing services to taxonomists for standard genome sequencing and annotation.</title>
        <authorList>
            <consortium name="The Broad Institute Genomics Platform"/>
            <consortium name="The Broad Institute Genome Sequencing Center for Infectious Disease"/>
            <person name="Wu L."/>
            <person name="Ma J."/>
        </authorList>
    </citation>
    <scope>NUCLEOTIDE SEQUENCE [LARGE SCALE GENOMIC DNA]</scope>
    <source>
        <strain evidence="5">JCM 17666</strain>
    </source>
</reference>
<keyword evidence="2" id="KW-1133">Transmembrane helix</keyword>
<keyword evidence="5" id="KW-1185">Reference proteome</keyword>
<gene>
    <name evidence="4" type="ORF">GCM10023144_22230</name>
</gene>
<comment type="caution">
    <text evidence="4">The sequence shown here is derived from an EMBL/GenBank/DDBJ whole genome shotgun (WGS) entry which is preliminary data.</text>
</comment>
<evidence type="ECO:0000313" key="4">
    <source>
        <dbReference type="EMBL" id="GAA4332376.1"/>
    </source>
</evidence>
<feature type="region of interest" description="Disordered" evidence="1">
    <location>
        <begin position="469"/>
        <end position="490"/>
    </location>
</feature>
<feature type="chain" id="PRO_5045510146" evidence="3">
    <location>
        <begin position="24"/>
        <end position="521"/>
    </location>
</feature>
<dbReference type="RefSeq" id="WP_345249331.1">
    <property type="nucleotide sequence ID" value="NZ_BAABFO010000009.1"/>
</dbReference>
<evidence type="ECO:0000256" key="2">
    <source>
        <dbReference type="SAM" id="Phobius"/>
    </source>
</evidence>
<protein>
    <submittedName>
        <fullName evidence="4">Uncharacterized protein</fullName>
    </submittedName>
</protein>
<proteinExistence type="predicted"/>
<dbReference type="Proteomes" id="UP001501671">
    <property type="component" value="Unassembled WGS sequence"/>
</dbReference>
<accession>A0ABP8H0E3</accession>
<evidence type="ECO:0000313" key="5">
    <source>
        <dbReference type="Proteomes" id="UP001501671"/>
    </source>
</evidence>
<organism evidence="4 5">
    <name type="scientific">Pigmentiphaga soli</name>
    <dbReference type="NCBI Taxonomy" id="1007095"/>
    <lineage>
        <taxon>Bacteria</taxon>
        <taxon>Pseudomonadati</taxon>
        <taxon>Pseudomonadota</taxon>
        <taxon>Betaproteobacteria</taxon>
        <taxon>Burkholderiales</taxon>
        <taxon>Alcaligenaceae</taxon>
        <taxon>Pigmentiphaga</taxon>
    </lineage>
</organism>
<evidence type="ECO:0000256" key="1">
    <source>
        <dbReference type="SAM" id="MobiDB-lite"/>
    </source>
</evidence>
<dbReference type="EMBL" id="BAABFO010000009">
    <property type="protein sequence ID" value="GAA4332376.1"/>
    <property type="molecule type" value="Genomic_DNA"/>
</dbReference>
<evidence type="ECO:0000256" key="3">
    <source>
        <dbReference type="SAM" id="SignalP"/>
    </source>
</evidence>
<keyword evidence="2" id="KW-0472">Membrane</keyword>
<name>A0ABP8H0E3_9BURK</name>